<dbReference type="Gene3D" id="3.40.630.30">
    <property type="match status" value="1"/>
</dbReference>
<dbReference type="Proteomes" id="UP001589865">
    <property type="component" value="Unassembled WGS sequence"/>
</dbReference>
<organism evidence="1 2">
    <name type="scientific">Roseomonas elaeocarpi</name>
    <dbReference type="NCBI Taxonomy" id="907779"/>
    <lineage>
        <taxon>Bacteria</taxon>
        <taxon>Pseudomonadati</taxon>
        <taxon>Pseudomonadota</taxon>
        <taxon>Alphaproteobacteria</taxon>
        <taxon>Acetobacterales</taxon>
        <taxon>Roseomonadaceae</taxon>
        <taxon>Roseomonas</taxon>
    </lineage>
</organism>
<sequence>MSTPQRTDDLVVERVEGHRALDRFIRLPFALHAGDPQWRPPLLTERRAALTPGRNPYFLHAEAVYWIVRRGGRDVGRISAQVDRLASPAIDGGRAGHFGMLACEDDPAAIEALLRTAERWLAERGCSRVSGPFNLQINEEMGLLVEGYDTPPMLMMPHDAPYLGGALEARGYAKDKDVYAYLLDTAAELPQAARRILSRGLPEGVVLRCGDLKNFRAEVERLVDIFNDAWSANWGFTPLTPEELDHMAKQLRPLIDARLIWFVEQQGQAVAFLVCLPNLNEAVRDLDGRLFPFGWAKLLWRLKMGRIRTARVPLMGVRKSAAQGVVGALIPFAMVNAVRDSARAIGFRTVELSWILEDNLPMRRMIEAMGADRYKTYRIYGKALPA</sequence>
<dbReference type="SUPFAM" id="SSF55729">
    <property type="entry name" value="Acyl-CoA N-acyltransferases (Nat)"/>
    <property type="match status" value="1"/>
</dbReference>
<proteinExistence type="predicted"/>
<evidence type="ECO:0000313" key="1">
    <source>
        <dbReference type="EMBL" id="MFC0408030.1"/>
    </source>
</evidence>
<evidence type="ECO:0000313" key="2">
    <source>
        <dbReference type="Proteomes" id="UP001589865"/>
    </source>
</evidence>
<dbReference type="EMBL" id="JBHLUN010000005">
    <property type="protein sequence ID" value="MFC0408030.1"/>
    <property type="molecule type" value="Genomic_DNA"/>
</dbReference>
<keyword evidence="2" id="KW-1185">Reference proteome</keyword>
<dbReference type="InterPro" id="IPR039968">
    <property type="entry name" value="BcerS-like"/>
</dbReference>
<comment type="caution">
    <text evidence="1">The sequence shown here is derived from an EMBL/GenBank/DDBJ whole genome shotgun (WGS) entry which is preliminary data.</text>
</comment>
<name>A0ABV6JQP0_9PROT</name>
<reference evidence="1 2" key="1">
    <citation type="submission" date="2024-09" db="EMBL/GenBank/DDBJ databases">
        <authorList>
            <person name="Sun Q."/>
            <person name="Mori K."/>
        </authorList>
    </citation>
    <scope>NUCLEOTIDE SEQUENCE [LARGE SCALE GENOMIC DNA]</scope>
    <source>
        <strain evidence="1 2">TBRC 5777</strain>
    </source>
</reference>
<dbReference type="RefSeq" id="WP_377043765.1">
    <property type="nucleotide sequence ID" value="NZ_JBHLUN010000005.1"/>
</dbReference>
<dbReference type="PANTHER" id="PTHR41368">
    <property type="entry name" value="PROTEIN YGHO"/>
    <property type="match status" value="1"/>
</dbReference>
<gene>
    <name evidence="1" type="ORF">ACFFGY_07190</name>
</gene>
<protein>
    <submittedName>
        <fullName evidence="1">dATP pyrophosphohydrolase</fullName>
    </submittedName>
</protein>
<accession>A0ABV6JQP0</accession>
<dbReference type="InterPro" id="IPR016181">
    <property type="entry name" value="Acyl_CoA_acyltransferase"/>
</dbReference>
<dbReference type="PANTHER" id="PTHR41368:SF1">
    <property type="entry name" value="PROTEIN YGHO"/>
    <property type="match status" value="1"/>
</dbReference>